<dbReference type="Pfam" id="PF02867">
    <property type="entry name" value="Ribonuc_red_lgC"/>
    <property type="match status" value="1"/>
</dbReference>
<name>A0A9W9AD33_9AGAR</name>
<dbReference type="Proteomes" id="UP001150238">
    <property type="component" value="Unassembled WGS sequence"/>
</dbReference>
<dbReference type="InterPro" id="IPR000788">
    <property type="entry name" value="RNR_lg_C"/>
</dbReference>
<dbReference type="SUPFAM" id="SSF51998">
    <property type="entry name" value="PFL-like glycyl radical enzymes"/>
    <property type="match status" value="1"/>
</dbReference>
<dbReference type="SUPFAM" id="SSF48168">
    <property type="entry name" value="R1 subunit of ribonucleotide reductase, N-terminal domain"/>
    <property type="match status" value="1"/>
</dbReference>
<dbReference type="InterPro" id="IPR008926">
    <property type="entry name" value="RNR_R1-su_N"/>
</dbReference>
<dbReference type="GO" id="GO:0009263">
    <property type="term" value="P:deoxyribonucleotide biosynthetic process"/>
    <property type="evidence" value="ECO:0007669"/>
    <property type="project" value="TreeGrafter"/>
</dbReference>
<dbReference type="Gene3D" id="3.20.70.20">
    <property type="match status" value="1"/>
</dbReference>
<dbReference type="PANTHER" id="PTHR11573">
    <property type="entry name" value="RIBONUCLEOSIDE-DIPHOSPHATE REDUCTASE LARGE CHAIN"/>
    <property type="match status" value="1"/>
</dbReference>
<protein>
    <recommendedName>
        <fullName evidence="2">Ribonucleotide reductase large subunit C-terminal domain-containing protein</fullName>
    </recommendedName>
</protein>
<dbReference type="EMBL" id="JANVFS010000016">
    <property type="protein sequence ID" value="KAJ4479809.1"/>
    <property type="molecule type" value="Genomic_DNA"/>
</dbReference>
<feature type="domain" description="Ribonucleotide reductase large subunit C-terminal" evidence="2">
    <location>
        <begin position="24"/>
        <end position="77"/>
    </location>
</feature>
<dbReference type="AlphaFoldDB" id="A0A9W9AD33"/>
<dbReference type="GO" id="GO:0004748">
    <property type="term" value="F:ribonucleoside-diphosphate reductase activity, thioredoxin disulfide as acceptor"/>
    <property type="evidence" value="ECO:0007669"/>
    <property type="project" value="TreeGrafter"/>
</dbReference>
<dbReference type="InterPro" id="IPR039718">
    <property type="entry name" value="Rrm1"/>
</dbReference>
<dbReference type="GO" id="GO:0005524">
    <property type="term" value="F:ATP binding"/>
    <property type="evidence" value="ECO:0007669"/>
    <property type="project" value="TreeGrafter"/>
</dbReference>
<reference evidence="3" key="1">
    <citation type="submission" date="2022-08" db="EMBL/GenBank/DDBJ databases">
        <authorList>
            <consortium name="DOE Joint Genome Institute"/>
            <person name="Min B."/>
            <person name="Riley R."/>
            <person name="Sierra-Patev S."/>
            <person name="Naranjo-Ortiz M."/>
            <person name="Looney B."/>
            <person name="Konkel Z."/>
            <person name="Slot J.C."/>
            <person name="Sakamoto Y."/>
            <person name="Steenwyk J.L."/>
            <person name="Rokas A."/>
            <person name="Carro J."/>
            <person name="Camarero S."/>
            <person name="Ferreira P."/>
            <person name="Molpeceres G."/>
            <person name="Ruiz-Duenas F.J."/>
            <person name="Serrano A."/>
            <person name="Henrissat B."/>
            <person name="Drula E."/>
            <person name="Hughes K.W."/>
            <person name="Mata J.L."/>
            <person name="Ishikawa N.K."/>
            <person name="Vargas-Isla R."/>
            <person name="Ushijima S."/>
            <person name="Smith C.A."/>
            <person name="Ahrendt S."/>
            <person name="Andreopoulos W."/>
            <person name="He G."/>
            <person name="Labutti K."/>
            <person name="Lipzen A."/>
            <person name="Ng V."/>
            <person name="Sandor L."/>
            <person name="Barry K."/>
            <person name="Martinez A.T."/>
            <person name="Xiao Y."/>
            <person name="Gibbons J.G."/>
            <person name="Terashima K."/>
            <person name="Hibbett D.S."/>
            <person name="Grigoriev I.V."/>
        </authorList>
    </citation>
    <scope>NUCLEOTIDE SEQUENCE</scope>
    <source>
        <strain evidence="3">Sp2 HRB7682 ss15</strain>
    </source>
</reference>
<evidence type="ECO:0000256" key="1">
    <source>
        <dbReference type="ARBA" id="ARBA00010406"/>
    </source>
</evidence>
<gene>
    <name evidence="3" type="ORF">C8J55DRAFT_560945</name>
</gene>
<evidence type="ECO:0000313" key="4">
    <source>
        <dbReference type="Proteomes" id="UP001150238"/>
    </source>
</evidence>
<sequence>MSERYVTHATPTLFNAGTPLPQMSSCFPVCMKDDSFEGIYDTLKNCALISKSASGIGMSIHNIRPGSYIAGTNGYLKPMLRAYNVSSVYGGPVEIFWGDQEDREPEEWRVLEIPQFKLKWEVWAGSEAWVRVWERLDPWVA</sequence>
<reference evidence="3" key="2">
    <citation type="journal article" date="2023" name="Proc. Natl. Acad. Sci. U.S.A.">
        <title>A global phylogenomic analysis of the shiitake genus Lentinula.</title>
        <authorList>
            <person name="Sierra-Patev S."/>
            <person name="Min B."/>
            <person name="Naranjo-Ortiz M."/>
            <person name="Looney B."/>
            <person name="Konkel Z."/>
            <person name="Slot J.C."/>
            <person name="Sakamoto Y."/>
            <person name="Steenwyk J.L."/>
            <person name="Rokas A."/>
            <person name="Carro J."/>
            <person name="Camarero S."/>
            <person name="Ferreira P."/>
            <person name="Molpeceres G."/>
            <person name="Ruiz-Duenas F.J."/>
            <person name="Serrano A."/>
            <person name="Henrissat B."/>
            <person name="Drula E."/>
            <person name="Hughes K.W."/>
            <person name="Mata J.L."/>
            <person name="Ishikawa N.K."/>
            <person name="Vargas-Isla R."/>
            <person name="Ushijima S."/>
            <person name="Smith C.A."/>
            <person name="Donoghue J."/>
            <person name="Ahrendt S."/>
            <person name="Andreopoulos W."/>
            <person name="He G."/>
            <person name="LaButti K."/>
            <person name="Lipzen A."/>
            <person name="Ng V."/>
            <person name="Riley R."/>
            <person name="Sandor L."/>
            <person name="Barry K."/>
            <person name="Martinez A.T."/>
            <person name="Xiao Y."/>
            <person name="Gibbons J.G."/>
            <person name="Terashima K."/>
            <person name="Grigoriev I.V."/>
            <person name="Hibbett D."/>
        </authorList>
    </citation>
    <scope>NUCLEOTIDE SEQUENCE</scope>
    <source>
        <strain evidence="3">Sp2 HRB7682 ss15</strain>
    </source>
</reference>
<organism evidence="3 4">
    <name type="scientific">Lentinula lateritia</name>
    <dbReference type="NCBI Taxonomy" id="40482"/>
    <lineage>
        <taxon>Eukaryota</taxon>
        <taxon>Fungi</taxon>
        <taxon>Dikarya</taxon>
        <taxon>Basidiomycota</taxon>
        <taxon>Agaricomycotina</taxon>
        <taxon>Agaricomycetes</taxon>
        <taxon>Agaricomycetidae</taxon>
        <taxon>Agaricales</taxon>
        <taxon>Marasmiineae</taxon>
        <taxon>Omphalotaceae</taxon>
        <taxon>Lentinula</taxon>
    </lineage>
</organism>
<accession>A0A9W9AD33</accession>
<evidence type="ECO:0000313" key="3">
    <source>
        <dbReference type="EMBL" id="KAJ4479809.1"/>
    </source>
</evidence>
<comment type="caution">
    <text evidence="3">The sequence shown here is derived from an EMBL/GenBank/DDBJ whole genome shotgun (WGS) entry which is preliminary data.</text>
</comment>
<evidence type="ECO:0000259" key="2">
    <source>
        <dbReference type="Pfam" id="PF02867"/>
    </source>
</evidence>
<proteinExistence type="inferred from homology"/>
<dbReference type="PANTHER" id="PTHR11573:SF6">
    <property type="entry name" value="RIBONUCLEOSIDE-DIPHOSPHATE REDUCTASE LARGE SUBUNIT"/>
    <property type="match status" value="1"/>
</dbReference>
<comment type="similarity">
    <text evidence="1">Belongs to the ribonucleoside diphosphate reductase large chain family.</text>
</comment>
<dbReference type="GO" id="GO:0005971">
    <property type="term" value="C:ribonucleoside-diphosphate reductase complex"/>
    <property type="evidence" value="ECO:0007669"/>
    <property type="project" value="TreeGrafter"/>
</dbReference>